<sequence length="371" mass="41298">MSPRRPSPIAAIVPASTHSPGIMRRSIGSPTIAAVLICALLFPAAAEGASLRQIRRMIERKDYAEARTALEEKLPSLGGGDRVEGMLLLAGLETDAARAVDLYTDAIASGGERQRLTARLEKAKILYALGEYRETAKTLAGIEPKFRCDECFESMYLRGLAFRQLGENPLARREFERVDRGEYLEWSYIALAELDMQEGKIEQAIDRFETIGGSHSNPVAGFKLGECYEILGDRAKAGKAYRTVAHQFPRSPETPRAAEKLRHLERRTGSSEREGGGEARDVPYETGAANIVRGPGFTLQLGAFSERENAIRLAEELGSSVSDVRVEMAEYDGRIWHRVRIGIFESRSEAEREAERLEKLTRYTFTIFPLE</sequence>
<dbReference type="PROSITE" id="PS51724">
    <property type="entry name" value="SPOR"/>
    <property type="match status" value="1"/>
</dbReference>
<dbReference type="Proteomes" id="UP000886069">
    <property type="component" value="Unassembled WGS sequence"/>
</dbReference>
<organism evidence="3">
    <name type="scientific">Eiseniibacteriota bacterium</name>
    <dbReference type="NCBI Taxonomy" id="2212470"/>
    <lineage>
        <taxon>Bacteria</taxon>
        <taxon>Candidatus Eiseniibacteriota</taxon>
    </lineage>
</organism>
<evidence type="ECO:0000256" key="1">
    <source>
        <dbReference type="SAM" id="MobiDB-lite"/>
    </source>
</evidence>
<dbReference type="SUPFAM" id="SSF48452">
    <property type="entry name" value="TPR-like"/>
    <property type="match status" value="1"/>
</dbReference>
<proteinExistence type="predicted"/>
<dbReference type="Gene3D" id="1.25.40.10">
    <property type="entry name" value="Tetratricopeptide repeat domain"/>
    <property type="match status" value="1"/>
</dbReference>
<dbReference type="InterPro" id="IPR019734">
    <property type="entry name" value="TPR_rpt"/>
</dbReference>
<evidence type="ECO:0000259" key="2">
    <source>
        <dbReference type="PROSITE" id="PS51724"/>
    </source>
</evidence>
<dbReference type="InterPro" id="IPR011990">
    <property type="entry name" value="TPR-like_helical_dom_sf"/>
</dbReference>
<dbReference type="Pfam" id="PF13174">
    <property type="entry name" value="TPR_6"/>
    <property type="match status" value="1"/>
</dbReference>
<feature type="region of interest" description="Disordered" evidence="1">
    <location>
        <begin position="262"/>
        <end position="282"/>
    </location>
</feature>
<comment type="caution">
    <text evidence="3">The sequence shown here is derived from an EMBL/GenBank/DDBJ whole genome shotgun (WGS) entry which is preliminary data.</text>
</comment>
<dbReference type="GO" id="GO:0042834">
    <property type="term" value="F:peptidoglycan binding"/>
    <property type="evidence" value="ECO:0007669"/>
    <property type="project" value="InterPro"/>
</dbReference>
<accession>A0A7V2ATX9</accession>
<dbReference type="InterPro" id="IPR007730">
    <property type="entry name" value="SPOR-like_dom"/>
</dbReference>
<feature type="domain" description="SPOR" evidence="2">
    <location>
        <begin position="291"/>
        <end position="371"/>
    </location>
</feature>
<dbReference type="SUPFAM" id="SSF110997">
    <property type="entry name" value="Sporulation related repeat"/>
    <property type="match status" value="1"/>
</dbReference>
<reference evidence="3" key="1">
    <citation type="journal article" date="2020" name="mSystems">
        <title>Genome- and Community-Level Interaction Insights into Carbon Utilization and Element Cycling Functions of Hydrothermarchaeota in Hydrothermal Sediment.</title>
        <authorList>
            <person name="Zhou Z."/>
            <person name="Liu Y."/>
            <person name="Xu W."/>
            <person name="Pan J."/>
            <person name="Luo Z.H."/>
            <person name="Li M."/>
        </authorList>
    </citation>
    <scope>NUCLEOTIDE SEQUENCE [LARGE SCALE GENOMIC DNA]</scope>
    <source>
        <strain evidence="3">SpSt-1233</strain>
    </source>
</reference>
<name>A0A7V2ATX9_UNCEI</name>
<protein>
    <submittedName>
        <fullName evidence="3">Tetratricopeptide repeat protein</fullName>
    </submittedName>
</protein>
<dbReference type="Gene3D" id="3.30.70.1070">
    <property type="entry name" value="Sporulation related repeat"/>
    <property type="match status" value="1"/>
</dbReference>
<dbReference type="AlphaFoldDB" id="A0A7V2ATX9"/>
<dbReference type="Pfam" id="PF05036">
    <property type="entry name" value="SPOR"/>
    <property type="match status" value="1"/>
</dbReference>
<gene>
    <name evidence="3" type="ORF">ENO08_01825</name>
</gene>
<dbReference type="EMBL" id="DSEC01000131">
    <property type="protein sequence ID" value="HER43180.1"/>
    <property type="molecule type" value="Genomic_DNA"/>
</dbReference>
<dbReference type="InterPro" id="IPR036680">
    <property type="entry name" value="SPOR-like_sf"/>
</dbReference>
<evidence type="ECO:0000313" key="3">
    <source>
        <dbReference type="EMBL" id="HER43180.1"/>
    </source>
</evidence>